<feature type="binding site" evidence="8">
    <location>
        <position position="94"/>
    </location>
    <ligand>
        <name>Mg(2+)</name>
        <dbReference type="ChEBI" id="CHEBI:18420"/>
    </ligand>
</feature>
<evidence type="ECO:0000313" key="11">
    <source>
        <dbReference type="Proteomes" id="UP001216674"/>
    </source>
</evidence>
<dbReference type="PANTHER" id="PTHR33653:SF1">
    <property type="entry name" value="RIBONUCLEASE VAPC2"/>
    <property type="match status" value="1"/>
</dbReference>
<dbReference type="RefSeq" id="WP_276267210.1">
    <property type="nucleotide sequence ID" value="NZ_JARJLM010000464.1"/>
</dbReference>
<dbReference type="PANTHER" id="PTHR33653">
    <property type="entry name" value="RIBONUCLEASE VAPC2"/>
    <property type="match status" value="1"/>
</dbReference>
<keyword evidence="8" id="KW-0800">Toxin</keyword>
<evidence type="ECO:0000256" key="1">
    <source>
        <dbReference type="ARBA" id="ARBA00001946"/>
    </source>
</evidence>
<keyword evidence="4 8" id="KW-0479">Metal-binding</keyword>
<evidence type="ECO:0000256" key="8">
    <source>
        <dbReference type="HAMAP-Rule" id="MF_00265"/>
    </source>
</evidence>
<reference evidence="10 11" key="1">
    <citation type="submission" date="2023-03" db="EMBL/GenBank/DDBJ databases">
        <title>Draft assemblies of triclosan tolerant bacteria isolated from returned activated sludge.</title>
        <authorList>
            <person name="Van Hamelsveld S."/>
        </authorList>
    </citation>
    <scope>NUCLEOTIDE SEQUENCE [LARGE SCALE GENOMIC DNA]</scope>
    <source>
        <strain evidence="10 11">GW210010_S58</strain>
    </source>
</reference>
<evidence type="ECO:0000259" key="9">
    <source>
        <dbReference type="Pfam" id="PF01850"/>
    </source>
</evidence>
<evidence type="ECO:0000256" key="6">
    <source>
        <dbReference type="ARBA" id="ARBA00022842"/>
    </source>
</evidence>
<name>A0ABT6AW47_9BURK</name>
<dbReference type="InterPro" id="IPR029060">
    <property type="entry name" value="PIN-like_dom_sf"/>
</dbReference>
<dbReference type="InterPro" id="IPR050556">
    <property type="entry name" value="Type_II_TA_system_RNase"/>
</dbReference>
<comment type="function">
    <text evidence="8">Toxic component of a toxin-antitoxin (TA) system. An RNase.</text>
</comment>
<sequence length="132" mass="13940">MLDTNIVSHLLRANPVVVARVTSAPMSALCMSAITGAELMYGLARRPEAVRLARAVNELMARVEVLPWAPSAMPGYGQVRALLEGKGQPMGASDMLIAGHALDVGAVLVTNDQAFTRVPGLSVEDWSMPTGN</sequence>
<keyword evidence="11" id="KW-1185">Reference proteome</keyword>
<protein>
    <recommendedName>
        <fullName evidence="8">Ribonuclease VapC</fullName>
        <shortName evidence="8">RNase VapC</shortName>
        <ecNumber evidence="8">3.1.-.-</ecNumber>
    </recommendedName>
    <alternativeName>
        <fullName evidence="8">Toxin VapC</fullName>
    </alternativeName>
</protein>
<keyword evidence="2 8" id="KW-1277">Toxin-antitoxin system</keyword>
<dbReference type="InterPro" id="IPR022907">
    <property type="entry name" value="VapC_family"/>
</dbReference>
<dbReference type="EMBL" id="JARJLM010000464">
    <property type="protein sequence ID" value="MDF3836854.1"/>
    <property type="molecule type" value="Genomic_DNA"/>
</dbReference>
<organism evidence="10 11">
    <name type="scientific">Cupriavidus basilensis</name>
    <dbReference type="NCBI Taxonomy" id="68895"/>
    <lineage>
        <taxon>Bacteria</taxon>
        <taxon>Pseudomonadati</taxon>
        <taxon>Pseudomonadota</taxon>
        <taxon>Betaproteobacteria</taxon>
        <taxon>Burkholderiales</taxon>
        <taxon>Burkholderiaceae</taxon>
        <taxon>Cupriavidus</taxon>
    </lineage>
</organism>
<comment type="caution">
    <text evidence="10">The sequence shown here is derived from an EMBL/GenBank/DDBJ whole genome shotgun (WGS) entry which is preliminary data.</text>
</comment>
<dbReference type="HAMAP" id="MF_00265">
    <property type="entry name" value="VapC_Nob1"/>
    <property type="match status" value="1"/>
</dbReference>
<dbReference type="EC" id="3.1.-.-" evidence="8"/>
<dbReference type="InterPro" id="IPR002716">
    <property type="entry name" value="PIN_dom"/>
</dbReference>
<feature type="domain" description="PIN" evidence="9">
    <location>
        <begin position="1"/>
        <end position="120"/>
    </location>
</feature>
<evidence type="ECO:0000256" key="2">
    <source>
        <dbReference type="ARBA" id="ARBA00022649"/>
    </source>
</evidence>
<feature type="binding site" evidence="8">
    <location>
        <position position="3"/>
    </location>
    <ligand>
        <name>Mg(2+)</name>
        <dbReference type="ChEBI" id="CHEBI:18420"/>
    </ligand>
</feature>
<proteinExistence type="inferred from homology"/>
<evidence type="ECO:0000256" key="7">
    <source>
        <dbReference type="ARBA" id="ARBA00038093"/>
    </source>
</evidence>
<evidence type="ECO:0000313" key="10">
    <source>
        <dbReference type="EMBL" id="MDF3836854.1"/>
    </source>
</evidence>
<comment type="similarity">
    <text evidence="7 8">Belongs to the PINc/VapC protein family.</text>
</comment>
<accession>A0ABT6AW47</accession>
<comment type="cofactor">
    <cofactor evidence="1 8">
        <name>Mg(2+)</name>
        <dbReference type="ChEBI" id="CHEBI:18420"/>
    </cofactor>
</comment>
<evidence type="ECO:0000256" key="3">
    <source>
        <dbReference type="ARBA" id="ARBA00022722"/>
    </source>
</evidence>
<gene>
    <name evidence="8" type="primary">vapC</name>
    <name evidence="10" type="ORF">P3W85_28470</name>
</gene>
<evidence type="ECO:0000256" key="5">
    <source>
        <dbReference type="ARBA" id="ARBA00022801"/>
    </source>
</evidence>
<dbReference type="SUPFAM" id="SSF88723">
    <property type="entry name" value="PIN domain-like"/>
    <property type="match status" value="1"/>
</dbReference>
<dbReference type="Gene3D" id="3.40.50.1010">
    <property type="entry name" value="5'-nuclease"/>
    <property type="match status" value="1"/>
</dbReference>
<dbReference type="Proteomes" id="UP001216674">
    <property type="component" value="Unassembled WGS sequence"/>
</dbReference>
<dbReference type="Pfam" id="PF01850">
    <property type="entry name" value="PIN"/>
    <property type="match status" value="1"/>
</dbReference>
<evidence type="ECO:0000256" key="4">
    <source>
        <dbReference type="ARBA" id="ARBA00022723"/>
    </source>
</evidence>
<keyword evidence="5 8" id="KW-0378">Hydrolase</keyword>
<keyword evidence="3 8" id="KW-0540">Nuclease</keyword>
<dbReference type="CDD" id="cd18740">
    <property type="entry name" value="PIN_VapC4-5_FitB-like"/>
    <property type="match status" value="1"/>
</dbReference>
<keyword evidence="6 8" id="KW-0460">Magnesium</keyword>